<dbReference type="GO" id="GO:0005730">
    <property type="term" value="C:nucleolus"/>
    <property type="evidence" value="ECO:0007669"/>
    <property type="project" value="UniProtKB-SubCell"/>
</dbReference>
<dbReference type="Pfam" id="PF01585">
    <property type="entry name" value="G-patch"/>
    <property type="match status" value="1"/>
</dbReference>
<feature type="compositionally biased region" description="Basic and acidic residues" evidence="9">
    <location>
        <begin position="171"/>
        <end position="181"/>
    </location>
</feature>
<dbReference type="RefSeq" id="XP_037144676.1">
    <property type="nucleotide sequence ID" value="XM_037288781.1"/>
</dbReference>
<feature type="compositionally biased region" description="Basic residues" evidence="9">
    <location>
        <begin position="182"/>
        <end position="198"/>
    </location>
</feature>
<evidence type="ECO:0000256" key="4">
    <source>
        <dbReference type="ARBA" id="ARBA00023242"/>
    </source>
</evidence>
<gene>
    <name evidence="11" type="ORF">HG535_0E00330</name>
</gene>
<accession>A0A7H9B4P7</accession>
<comment type="subcellular location">
    <subcellularLocation>
        <location evidence="1">Nucleus</location>
        <location evidence="1">Nucleolus</location>
    </subcellularLocation>
</comment>
<keyword evidence="12" id="KW-1185">Reference proteome</keyword>
<dbReference type="Proteomes" id="UP000509704">
    <property type="component" value="Chromosome 5"/>
</dbReference>
<feature type="compositionally biased region" description="Basic residues" evidence="9">
    <location>
        <begin position="213"/>
        <end position="233"/>
    </location>
</feature>
<evidence type="ECO:0000256" key="3">
    <source>
        <dbReference type="ARBA" id="ARBA00022552"/>
    </source>
</evidence>
<dbReference type="PANTHER" id="PTHR23149:SF31">
    <property type="entry name" value="PROTEIN PXR1"/>
    <property type="match status" value="1"/>
</dbReference>
<dbReference type="GeneID" id="59236691"/>
<evidence type="ECO:0000256" key="6">
    <source>
        <dbReference type="ARBA" id="ARBA00040137"/>
    </source>
</evidence>
<organism evidence="11 12">
    <name type="scientific">Zygotorulaspora mrakii</name>
    <name type="common">Zygosaccharomyces mrakii</name>
    <dbReference type="NCBI Taxonomy" id="42260"/>
    <lineage>
        <taxon>Eukaryota</taxon>
        <taxon>Fungi</taxon>
        <taxon>Dikarya</taxon>
        <taxon>Ascomycota</taxon>
        <taxon>Saccharomycotina</taxon>
        <taxon>Saccharomycetes</taxon>
        <taxon>Saccharomycetales</taxon>
        <taxon>Saccharomycetaceae</taxon>
        <taxon>Zygotorulaspora</taxon>
    </lineage>
</organism>
<keyword evidence="2" id="KW-0690">Ribosome biogenesis</keyword>
<dbReference type="GO" id="GO:0003676">
    <property type="term" value="F:nucleic acid binding"/>
    <property type="evidence" value="ECO:0007669"/>
    <property type="project" value="InterPro"/>
</dbReference>
<feature type="domain" description="G-patch" evidence="10">
    <location>
        <begin position="25"/>
        <end position="72"/>
    </location>
</feature>
<evidence type="ECO:0000256" key="1">
    <source>
        <dbReference type="ARBA" id="ARBA00004604"/>
    </source>
</evidence>
<evidence type="ECO:0000313" key="12">
    <source>
        <dbReference type="Proteomes" id="UP000509704"/>
    </source>
</evidence>
<keyword evidence="3" id="KW-0698">rRNA processing</keyword>
<name>A0A7H9B4P7_ZYGMR</name>
<dbReference type="PANTHER" id="PTHR23149">
    <property type="entry name" value="G PATCH DOMAIN CONTAINING PROTEIN"/>
    <property type="match status" value="1"/>
</dbReference>
<feature type="compositionally biased region" description="Basic and acidic residues" evidence="9">
    <location>
        <begin position="234"/>
        <end position="245"/>
    </location>
</feature>
<comment type="similarity">
    <text evidence="5">Belongs to the PINX1 family.</text>
</comment>
<feature type="compositionally biased region" description="Basic and acidic residues" evidence="9">
    <location>
        <begin position="199"/>
        <end position="212"/>
    </location>
</feature>
<reference evidence="11 12" key="1">
    <citation type="submission" date="2020-07" db="EMBL/GenBank/DDBJ databases">
        <title>The yeast mating-type switching endonuclease HO is a domesticated member of an unorthodox homing genetic element family.</title>
        <authorList>
            <person name="Coughlan A.Y."/>
            <person name="Lombardi L."/>
            <person name="Braun-Galleani S."/>
            <person name="Martos A.R."/>
            <person name="Galeote V."/>
            <person name="Bigey F."/>
            <person name="Dequin S."/>
            <person name="Byrne K.P."/>
            <person name="Wolfe K.H."/>
        </authorList>
    </citation>
    <scope>NUCLEOTIDE SEQUENCE [LARGE SCALE GENOMIC DNA]</scope>
    <source>
        <strain evidence="11 12">NRRL Y-6702</strain>
    </source>
</reference>
<dbReference type="KEGG" id="zmk:HG535_0E00330"/>
<evidence type="ECO:0000256" key="5">
    <source>
        <dbReference type="ARBA" id="ARBA00038007"/>
    </source>
</evidence>
<feature type="region of interest" description="Disordered" evidence="9">
    <location>
        <begin position="154"/>
        <end position="250"/>
    </location>
</feature>
<dbReference type="OrthoDB" id="29523at2759"/>
<sequence>MGLAATRTKQRFGLDPRNTAWSNDTSRYGHTMLEKFGWQPGMGLGMSPNASQTSHIKVSIKSDNVGLGAKIKRKERKDAFDNGECAGLDSFQRILGRLNGKEQQITEELDKQRIEKVLNGKWGVHFVQGEVLASTWDPDTKGLRSYANPKKRINADEELSTSESDSKRRKSDGIHKKEKKDSKKKKAKKEKKDKKEKKSKKEKEDKKESKEKKSGKHTKEKTKNKKEKRKEKKGNKEKLDEEKSKTNTPLDPIHLAASETALNVTSIPGRLSVRSRYIRQKRLATMDPKALKELFMVTNN</sequence>
<evidence type="ECO:0000256" key="8">
    <source>
        <dbReference type="ARBA" id="ARBA00041961"/>
    </source>
</evidence>
<dbReference type="InterPro" id="IPR050656">
    <property type="entry name" value="PINX1"/>
</dbReference>
<evidence type="ECO:0000259" key="10">
    <source>
        <dbReference type="PROSITE" id="PS50174"/>
    </source>
</evidence>
<evidence type="ECO:0000313" key="11">
    <source>
        <dbReference type="EMBL" id="QLG72949.1"/>
    </source>
</evidence>
<dbReference type="EMBL" id="CP058608">
    <property type="protein sequence ID" value="QLG72949.1"/>
    <property type="molecule type" value="Genomic_DNA"/>
</dbReference>
<evidence type="ECO:0000256" key="2">
    <source>
        <dbReference type="ARBA" id="ARBA00022517"/>
    </source>
</evidence>
<proteinExistence type="inferred from homology"/>
<dbReference type="InterPro" id="IPR000467">
    <property type="entry name" value="G_patch_dom"/>
</dbReference>
<dbReference type="PROSITE" id="PS50174">
    <property type="entry name" value="G_PATCH"/>
    <property type="match status" value="1"/>
</dbReference>
<evidence type="ECO:0000256" key="7">
    <source>
        <dbReference type="ARBA" id="ARBA00040376"/>
    </source>
</evidence>
<protein>
    <recommendedName>
        <fullName evidence="7">Protein PXR1</fullName>
    </recommendedName>
    <alternativeName>
        <fullName evidence="8">PinX1-related protein 1</fullName>
    </alternativeName>
    <alternativeName>
        <fullName evidence="6">Protein pxr1</fullName>
    </alternativeName>
</protein>
<keyword evidence="4" id="KW-0539">Nucleus</keyword>
<dbReference type="SMART" id="SM00443">
    <property type="entry name" value="G_patch"/>
    <property type="match status" value="1"/>
</dbReference>
<dbReference type="GO" id="GO:0006364">
    <property type="term" value="P:rRNA processing"/>
    <property type="evidence" value="ECO:0007669"/>
    <property type="project" value="UniProtKB-KW"/>
</dbReference>
<evidence type="ECO:0000256" key="9">
    <source>
        <dbReference type="SAM" id="MobiDB-lite"/>
    </source>
</evidence>
<dbReference type="AlphaFoldDB" id="A0A7H9B4P7"/>